<dbReference type="InterPro" id="IPR011322">
    <property type="entry name" value="N-reg_PII-like_a/b"/>
</dbReference>
<proteinExistence type="predicted"/>
<evidence type="ECO:0000313" key="1">
    <source>
        <dbReference type="EMBL" id="BBA36518.1"/>
    </source>
</evidence>
<dbReference type="RefSeq" id="WP_119631671.1">
    <property type="nucleotide sequence ID" value="NZ_AP017928.1"/>
</dbReference>
<dbReference type="Pfam" id="PF00543">
    <property type="entry name" value="P-II"/>
    <property type="match status" value="1"/>
</dbReference>
<dbReference type="PROSITE" id="PS51343">
    <property type="entry name" value="PII_GLNB_DOM"/>
    <property type="match status" value="1"/>
</dbReference>
<dbReference type="OrthoDB" id="6386089at2"/>
<dbReference type="SUPFAM" id="SSF54913">
    <property type="entry name" value="GlnB-like"/>
    <property type="match status" value="1"/>
</dbReference>
<dbReference type="Proteomes" id="UP000266313">
    <property type="component" value="Chromosome"/>
</dbReference>
<dbReference type="InterPro" id="IPR002187">
    <property type="entry name" value="N-reg_PII"/>
</dbReference>
<dbReference type="GO" id="GO:0006808">
    <property type="term" value="P:regulation of nitrogen utilization"/>
    <property type="evidence" value="ECO:0007669"/>
    <property type="project" value="InterPro"/>
</dbReference>
<protein>
    <submittedName>
        <fullName evidence="1">Nitrogen regulatory protein P-II</fullName>
    </submittedName>
</protein>
<dbReference type="SMART" id="SM00938">
    <property type="entry name" value="P-II"/>
    <property type="match status" value="1"/>
</dbReference>
<accession>A0A250KXX3</accession>
<dbReference type="PRINTS" id="PR00340">
    <property type="entry name" value="PIIGLNB"/>
</dbReference>
<gene>
    <name evidence="1" type="ORF">sS8_4588</name>
</gene>
<dbReference type="EMBL" id="AP017928">
    <property type="protein sequence ID" value="BBA36518.1"/>
    <property type="molecule type" value="Genomic_DNA"/>
</dbReference>
<dbReference type="GO" id="GO:0005829">
    <property type="term" value="C:cytosol"/>
    <property type="evidence" value="ECO:0007669"/>
    <property type="project" value="TreeGrafter"/>
</dbReference>
<name>A0A250KXX3_9GAMM</name>
<dbReference type="GO" id="GO:0005524">
    <property type="term" value="F:ATP binding"/>
    <property type="evidence" value="ECO:0007669"/>
    <property type="project" value="TreeGrafter"/>
</dbReference>
<dbReference type="PANTHER" id="PTHR30115:SF11">
    <property type="entry name" value="NITROGEN REGULATORY PROTEIN P-II HOMOLOG"/>
    <property type="match status" value="1"/>
</dbReference>
<dbReference type="KEGG" id="mmai:sS8_4588"/>
<evidence type="ECO:0000313" key="2">
    <source>
        <dbReference type="Proteomes" id="UP000266313"/>
    </source>
</evidence>
<dbReference type="PANTHER" id="PTHR30115">
    <property type="entry name" value="NITROGEN REGULATORY PROTEIN P-II"/>
    <property type="match status" value="1"/>
</dbReference>
<reference evidence="1 2" key="1">
    <citation type="submission" date="2016-12" db="EMBL/GenBank/DDBJ databases">
        <title>Genome sequencing of Methylocaldum marinum.</title>
        <authorList>
            <person name="Takeuchi M."/>
            <person name="Kamagata Y."/>
            <person name="Hiraoka S."/>
            <person name="Oshima K."/>
            <person name="Hattori M."/>
            <person name="Iwasaki W."/>
        </authorList>
    </citation>
    <scope>NUCLEOTIDE SEQUENCE [LARGE SCALE GENOMIC DNA]</scope>
    <source>
        <strain evidence="1 2">S8</strain>
    </source>
</reference>
<dbReference type="Gene3D" id="3.30.70.120">
    <property type="match status" value="1"/>
</dbReference>
<keyword evidence="2" id="KW-1185">Reference proteome</keyword>
<sequence length="106" mass="12165">MKEIKAIIQPQRLGKLRNAFRQMRGFPGMSVSRVEGCSHHEEPEVSHGIREELTDFSPKVRVEIVAPDDKVDEIVRIIRENSRTGTRGDGILWVTEIGNFLRIRLD</sequence>
<dbReference type="InterPro" id="IPR015867">
    <property type="entry name" value="N-reg_PII/ATP_PRibTrfase_C"/>
</dbReference>
<dbReference type="AlphaFoldDB" id="A0A250KXX3"/>
<organism evidence="1 2">
    <name type="scientific">Methylocaldum marinum</name>
    <dbReference type="NCBI Taxonomy" id="1432792"/>
    <lineage>
        <taxon>Bacteria</taxon>
        <taxon>Pseudomonadati</taxon>
        <taxon>Pseudomonadota</taxon>
        <taxon>Gammaproteobacteria</taxon>
        <taxon>Methylococcales</taxon>
        <taxon>Methylococcaceae</taxon>
        <taxon>Methylocaldum</taxon>
    </lineage>
</organism>
<dbReference type="GO" id="GO:0030234">
    <property type="term" value="F:enzyme regulator activity"/>
    <property type="evidence" value="ECO:0007669"/>
    <property type="project" value="InterPro"/>
</dbReference>